<dbReference type="Gene3D" id="2.60.120.260">
    <property type="entry name" value="Galactose-binding domain-like"/>
    <property type="match status" value="2"/>
</dbReference>
<dbReference type="PROSITE" id="PS50093">
    <property type="entry name" value="PKD"/>
    <property type="match status" value="2"/>
</dbReference>
<dbReference type="InterPro" id="IPR035986">
    <property type="entry name" value="PKD_dom_sf"/>
</dbReference>
<organism evidence="2 3">
    <name type="scientific">Mangrovivirga cuniculi</name>
    <dbReference type="NCBI Taxonomy" id="2715131"/>
    <lineage>
        <taxon>Bacteria</taxon>
        <taxon>Pseudomonadati</taxon>
        <taxon>Bacteroidota</taxon>
        <taxon>Cytophagia</taxon>
        <taxon>Cytophagales</taxon>
        <taxon>Mangrovivirgaceae</taxon>
        <taxon>Mangrovivirga</taxon>
    </lineage>
</organism>
<dbReference type="SMART" id="SM00089">
    <property type="entry name" value="PKD"/>
    <property type="match status" value="2"/>
</dbReference>
<reference evidence="2 3" key="1">
    <citation type="submission" date="2018-04" db="EMBL/GenBank/DDBJ databases">
        <title>Complete genome uncultured novel isolate.</title>
        <authorList>
            <person name="Merlino G."/>
        </authorList>
    </citation>
    <scope>NUCLEOTIDE SEQUENCE [LARGE SCALE GENOMIC DNA]</scope>
    <source>
        <strain evidence="3">R1DC9</strain>
    </source>
</reference>
<dbReference type="SUPFAM" id="SSF49785">
    <property type="entry name" value="Galactose-binding domain-like"/>
    <property type="match status" value="1"/>
</dbReference>
<evidence type="ECO:0000313" key="3">
    <source>
        <dbReference type="Proteomes" id="UP000298616"/>
    </source>
</evidence>
<keyword evidence="3" id="KW-1185">Reference proteome</keyword>
<dbReference type="SUPFAM" id="SSF49299">
    <property type="entry name" value="PKD domain"/>
    <property type="match status" value="2"/>
</dbReference>
<dbReference type="KEGG" id="fpf:DCC35_06815"/>
<proteinExistence type="predicted"/>
<feature type="domain" description="PKD" evidence="1">
    <location>
        <begin position="307"/>
        <end position="368"/>
    </location>
</feature>
<dbReference type="AlphaFoldDB" id="A0A4D7JFR0"/>
<dbReference type="PROSITE" id="PS51257">
    <property type="entry name" value="PROKAR_LIPOPROTEIN"/>
    <property type="match status" value="1"/>
</dbReference>
<dbReference type="InterPro" id="IPR022409">
    <property type="entry name" value="PKD/Chitinase_dom"/>
</dbReference>
<name>A0A4D7JFR0_9BACT</name>
<dbReference type="RefSeq" id="WP_317128993.1">
    <property type="nucleotide sequence ID" value="NZ_CP028923.1"/>
</dbReference>
<dbReference type="Proteomes" id="UP000298616">
    <property type="component" value="Chromosome"/>
</dbReference>
<dbReference type="CDD" id="cd00146">
    <property type="entry name" value="PKD"/>
    <property type="match status" value="1"/>
</dbReference>
<accession>A0A4D7JFR0</accession>
<dbReference type="Pfam" id="PF18911">
    <property type="entry name" value="PKD_4"/>
    <property type="match status" value="2"/>
</dbReference>
<dbReference type="InterPro" id="IPR000601">
    <property type="entry name" value="PKD_dom"/>
</dbReference>
<sequence>MKKLLNIFFVATLLILGGCEEEEYSLGTPPTEQDAQFTAEQDAQGENWINFSSSSDAFLKVWDFGNGSSAEGDQVTAYYPFAGEYEVTLTVYEKGGSVSSSQMITIANTDPEICNVEVLSLLTGGCDMPEGKTWVIDASRGGHFGVGPTTSYVPEWYAAGPNEKEGGGMYDDEYTFVLNESVFIQETNGDIYLNAGQASNFPGAYENPDVGDFTAPYTAPENINYSIFEGPEGYTNISFNNGGFIGYATGVNSYQIVSISENELFLRFKDATNPDLRWYHRLIPAGVTPISSVFNYSANGLEVAFTNESQNATGYTWDFGDGNTSTETNPVHTYAAEGTYTVTLTATDGTDEAVSTQEIVVSITPVALPLSFETFEPVFTTFGNSTYQYVDNPDQSGINTSARVLETVHGNEPWAGLFVDLDEPIDFSQSTEISLKVWAPATGTFRFKLEDIANSDDFIEIDQEVPVANEWVELTFDVSAAVGKSYARIVIFPGWNVADAGTFYVDDIKQKTTLPLTFEGAEPNWVTFGGSTYQYVDNPDASGINTSARVLETTHGNETWAGLFVDLSDPIDLTASTTMTVKVWAPTTGTFRFKLENIANSDDFIEVDASVDTANQWVELTFDVSGAPAGPYARIVIFPGWGVADAGTFYVDDIAQQ</sequence>
<dbReference type="InterPro" id="IPR008979">
    <property type="entry name" value="Galactose-bd-like_sf"/>
</dbReference>
<evidence type="ECO:0000259" key="1">
    <source>
        <dbReference type="PROSITE" id="PS50093"/>
    </source>
</evidence>
<gene>
    <name evidence="2" type="ORF">DCC35_06815</name>
</gene>
<dbReference type="InterPro" id="IPR013783">
    <property type="entry name" value="Ig-like_fold"/>
</dbReference>
<protein>
    <submittedName>
        <fullName evidence="2">Carbohydrate-binding protein</fullName>
    </submittedName>
</protein>
<evidence type="ECO:0000313" key="2">
    <source>
        <dbReference type="EMBL" id="QCK14471.1"/>
    </source>
</evidence>
<dbReference type="EMBL" id="CP028923">
    <property type="protein sequence ID" value="QCK14471.1"/>
    <property type="molecule type" value="Genomic_DNA"/>
</dbReference>
<feature type="domain" description="PKD" evidence="1">
    <location>
        <begin position="62"/>
        <end position="106"/>
    </location>
</feature>
<dbReference type="Gene3D" id="2.60.40.10">
    <property type="entry name" value="Immunoglobulins"/>
    <property type="match status" value="2"/>
</dbReference>